<evidence type="ECO:0000313" key="2">
    <source>
        <dbReference type="EMBL" id="RAL58868.1"/>
    </source>
</evidence>
<comment type="caution">
    <text evidence="2">The sequence shown here is derived from an EMBL/GenBank/DDBJ whole genome shotgun (WGS) entry which is preliminary data.</text>
</comment>
<dbReference type="OrthoDB" id="10544436at2759"/>
<dbReference type="EMBL" id="QKRW01000066">
    <property type="protein sequence ID" value="RAL58868.1"/>
    <property type="molecule type" value="Genomic_DNA"/>
</dbReference>
<reference evidence="2 3" key="1">
    <citation type="submission" date="2018-06" db="EMBL/GenBank/DDBJ databases">
        <title>Genome Sequence of the Brown Rot Fungal Pathogen Monilinia fructigena.</title>
        <authorList>
            <person name="Landi L."/>
            <person name="De Miccolis Angelini R.M."/>
            <person name="Pollastro S."/>
            <person name="Abate D."/>
            <person name="Faretra F."/>
            <person name="Romanazzi G."/>
        </authorList>
    </citation>
    <scope>NUCLEOTIDE SEQUENCE [LARGE SCALE GENOMIC DNA]</scope>
    <source>
        <strain evidence="2 3">Mfrg269</strain>
    </source>
</reference>
<protein>
    <submittedName>
        <fullName evidence="2">Uncharacterized protein</fullName>
    </submittedName>
</protein>
<feature type="region of interest" description="Disordered" evidence="1">
    <location>
        <begin position="105"/>
        <end position="175"/>
    </location>
</feature>
<proteinExistence type="predicted"/>
<evidence type="ECO:0000256" key="1">
    <source>
        <dbReference type="SAM" id="MobiDB-lite"/>
    </source>
</evidence>
<evidence type="ECO:0000313" key="3">
    <source>
        <dbReference type="Proteomes" id="UP000249056"/>
    </source>
</evidence>
<keyword evidence="3" id="KW-1185">Reference proteome</keyword>
<dbReference type="Proteomes" id="UP000249056">
    <property type="component" value="Unassembled WGS sequence"/>
</dbReference>
<gene>
    <name evidence="2" type="ORF">DID88_009288</name>
</gene>
<accession>A0A395IHG2</accession>
<name>A0A395IHG2_9HELO</name>
<dbReference type="AlphaFoldDB" id="A0A395IHG2"/>
<organism evidence="2 3">
    <name type="scientific">Monilinia fructigena</name>
    <dbReference type="NCBI Taxonomy" id="38457"/>
    <lineage>
        <taxon>Eukaryota</taxon>
        <taxon>Fungi</taxon>
        <taxon>Dikarya</taxon>
        <taxon>Ascomycota</taxon>
        <taxon>Pezizomycotina</taxon>
        <taxon>Leotiomycetes</taxon>
        <taxon>Helotiales</taxon>
        <taxon>Sclerotiniaceae</taxon>
        <taxon>Monilinia</taxon>
    </lineage>
</organism>
<feature type="compositionally biased region" description="Acidic residues" evidence="1">
    <location>
        <begin position="112"/>
        <end position="126"/>
    </location>
</feature>
<sequence length="175" mass="20005">MDNHKLIENANFRHVNLIATSTATAYTLRYCLRSLAIPFEPNAQKLELQALCSLHELGVVQTGCTADQILVHQVGVWWEMNLKARLEELERLGFDDTGKQLRQRGWFSGATSDEESEEYEEDEEDSAIAYYEDNFSEELYEDTDDSSSDSSGEGEDEDEEDDFDLELWLGTEESD</sequence>
<feature type="compositionally biased region" description="Acidic residues" evidence="1">
    <location>
        <begin position="134"/>
        <end position="165"/>
    </location>
</feature>